<name>Q2SJ13_HAHCH</name>
<gene>
    <name evidence="16" type="ordered locus">HCH_02561</name>
</gene>
<evidence type="ECO:0000256" key="8">
    <source>
        <dbReference type="ARBA" id="ARBA00023136"/>
    </source>
</evidence>
<feature type="domain" description="TonB-dependent receptor-like beta-barrel" evidence="14">
    <location>
        <begin position="283"/>
        <end position="657"/>
    </location>
</feature>
<keyword evidence="8 11" id="KW-0472">Membrane</keyword>
<keyword evidence="3 11" id="KW-0813">Transport</keyword>
<dbReference type="PANTHER" id="PTHR30069">
    <property type="entry name" value="TONB-DEPENDENT OUTER MEMBRANE RECEPTOR"/>
    <property type="match status" value="1"/>
</dbReference>
<evidence type="ECO:0000256" key="10">
    <source>
        <dbReference type="ARBA" id="ARBA00023237"/>
    </source>
</evidence>
<evidence type="ECO:0000256" key="12">
    <source>
        <dbReference type="RuleBase" id="RU003357"/>
    </source>
</evidence>
<dbReference type="InterPro" id="IPR037066">
    <property type="entry name" value="Plug_dom_sf"/>
</dbReference>
<dbReference type="EMBL" id="CP000155">
    <property type="protein sequence ID" value="ABC29361.1"/>
    <property type="molecule type" value="Genomic_DNA"/>
</dbReference>
<evidence type="ECO:0000256" key="5">
    <source>
        <dbReference type="ARBA" id="ARBA00022692"/>
    </source>
</evidence>
<feature type="signal peptide" evidence="13">
    <location>
        <begin position="1"/>
        <end position="22"/>
    </location>
</feature>
<evidence type="ECO:0000256" key="3">
    <source>
        <dbReference type="ARBA" id="ARBA00022448"/>
    </source>
</evidence>
<evidence type="ECO:0000259" key="15">
    <source>
        <dbReference type="Pfam" id="PF07715"/>
    </source>
</evidence>
<dbReference type="Gene3D" id="2.40.170.20">
    <property type="entry name" value="TonB-dependent receptor, beta-barrel domain"/>
    <property type="match status" value="1"/>
</dbReference>
<dbReference type="CDD" id="cd01347">
    <property type="entry name" value="ligand_gated_channel"/>
    <property type="match status" value="1"/>
</dbReference>
<proteinExistence type="inferred from homology"/>
<keyword evidence="4 11" id="KW-1134">Transmembrane beta strand</keyword>
<evidence type="ECO:0000313" key="16">
    <source>
        <dbReference type="EMBL" id="ABC29361.1"/>
    </source>
</evidence>
<comment type="similarity">
    <text evidence="2">Belongs to the TonB-dependent receptor family. Hemoglobin/haptoglobin binding protein subfamily.</text>
</comment>
<protein>
    <submittedName>
        <fullName evidence="16">Outer membrane receptor for ferrienterochelin and colicins</fullName>
    </submittedName>
</protein>
<dbReference type="Proteomes" id="UP000000238">
    <property type="component" value="Chromosome"/>
</dbReference>
<evidence type="ECO:0000256" key="7">
    <source>
        <dbReference type="ARBA" id="ARBA00023077"/>
    </source>
</evidence>
<keyword evidence="6 13" id="KW-0732">Signal</keyword>
<evidence type="ECO:0000256" key="1">
    <source>
        <dbReference type="ARBA" id="ARBA00004571"/>
    </source>
</evidence>
<dbReference type="GO" id="GO:0015344">
    <property type="term" value="F:siderophore uptake transmembrane transporter activity"/>
    <property type="evidence" value="ECO:0007669"/>
    <property type="project" value="TreeGrafter"/>
</dbReference>
<dbReference type="Gene3D" id="2.170.130.10">
    <property type="entry name" value="TonB-dependent receptor, plug domain"/>
    <property type="match status" value="1"/>
</dbReference>
<dbReference type="InterPro" id="IPR036942">
    <property type="entry name" value="Beta-barrel_TonB_sf"/>
</dbReference>
<dbReference type="KEGG" id="hch:HCH_02561"/>
<keyword evidence="5 11" id="KW-0812">Transmembrane</keyword>
<dbReference type="SUPFAM" id="SSF56935">
    <property type="entry name" value="Porins"/>
    <property type="match status" value="1"/>
</dbReference>
<dbReference type="Pfam" id="PF00593">
    <property type="entry name" value="TonB_dep_Rec_b-barrel"/>
    <property type="match status" value="1"/>
</dbReference>
<dbReference type="PANTHER" id="PTHR30069:SF29">
    <property type="entry name" value="HEMOGLOBIN AND HEMOGLOBIN-HAPTOGLOBIN-BINDING PROTEIN 1-RELATED"/>
    <property type="match status" value="1"/>
</dbReference>
<evidence type="ECO:0000259" key="14">
    <source>
        <dbReference type="Pfam" id="PF00593"/>
    </source>
</evidence>
<evidence type="ECO:0000256" key="11">
    <source>
        <dbReference type="PROSITE-ProRule" id="PRU01360"/>
    </source>
</evidence>
<sequence>MITTTRRFCALSLALAASAGYATDDNLFEDSLWALSPEELGQIRVTSIASGTITPLDKAAAVTTVITAEDIAAMGATDIDEVLETVPGLHVGRSFQAYFPLYTFRGISGSDYNPQALLLINGSPLTTLAFGNRYTIWGGMPVKSISRIEVIRGPGSALYGADAFAGVINVITKTASEMEGTLTGTRVGSFDTYSAWMLHGDRIGDLELGVTFEYMDTRGQKEEVKEDFMALLAPDDSLAPGEVNLGRRQAELHMDMAYKEVTVRVGYQGRYGVETGAGVAQALDPEGEYASDRLTLEFLHTNQDWFENWEISTQLTYFFGRQKPTETSVIFPSTFGGAFPDRVLAEPGYKEEHARIQLSSIFRGWKDHRIRMGIGYFWGDLYETTEKKNFLFGSRGIEPNPGGFEDFSDSNNVWLPEKDRTSYFIFLQDEWQFTQNWQLTSGVRYDHYSDFGDTVNPRIALVWASTDTLTTKLLYGRAFRAPSFVELYAISNPVTLGNPDLDPETIDSYEFAVSYQPTAKLQYSGNLFYYKIEDFINFEGGKLANSNSRKGRGWEFEVSYAVSDELKMTANYAYQRATDEETGKDVGDAPNYQAYGRIDYKIVPNTSVSTQINWIGEQKRADGDGRDPVSDYATVDFTVRRKTLEDRLEMALSIRNVFDREAYAPSTSRPMVAIPGDLPLEGRSLYGEVSYRF</sequence>
<dbReference type="AlphaFoldDB" id="Q2SJ13"/>
<dbReference type="HOGENOM" id="CLU_008287_18_0_6"/>
<feature type="domain" description="TonB-dependent receptor plug" evidence="15">
    <location>
        <begin position="57"/>
        <end position="167"/>
    </location>
</feature>
<dbReference type="eggNOG" id="COG4771">
    <property type="taxonomic scope" value="Bacteria"/>
</dbReference>
<evidence type="ECO:0000313" key="17">
    <source>
        <dbReference type="Proteomes" id="UP000000238"/>
    </source>
</evidence>
<keyword evidence="9 16" id="KW-0675">Receptor</keyword>
<dbReference type="GO" id="GO:0009279">
    <property type="term" value="C:cell outer membrane"/>
    <property type="evidence" value="ECO:0007669"/>
    <property type="project" value="UniProtKB-SubCell"/>
</dbReference>
<dbReference type="InterPro" id="IPR039426">
    <property type="entry name" value="TonB-dep_rcpt-like"/>
</dbReference>
<evidence type="ECO:0000256" key="13">
    <source>
        <dbReference type="SAM" id="SignalP"/>
    </source>
</evidence>
<evidence type="ECO:0000256" key="2">
    <source>
        <dbReference type="ARBA" id="ARBA00008143"/>
    </source>
</evidence>
<dbReference type="PROSITE" id="PS52016">
    <property type="entry name" value="TONB_DEPENDENT_REC_3"/>
    <property type="match status" value="1"/>
</dbReference>
<reference evidence="16 17" key="1">
    <citation type="journal article" date="2005" name="Nucleic Acids Res.">
        <title>Genomic blueprint of Hahella chejuensis, a marine microbe producing an algicidal agent.</title>
        <authorList>
            <person name="Jeong H."/>
            <person name="Yim J.H."/>
            <person name="Lee C."/>
            <person name="Choi S.-H."/>
            <person name="Park Y.K."/>
            <person name="Yoon S.H."/>
            <person name="Hur C.-G."/>
            <person name="Kang H.-Y."/>
            <person name="Kim D."/>
            <person name="Lee H.H."/>
            <person name="Park K.H."/>
            <person name="Park S.-H."/>
            <person name="Park H.-S."/>
            <person name="Lee H.K."/>
            <person name="Oh T.K."/>
            <person name="Kim J.F."/>
        </authorList>
    </citation>
    <scope>NUCLEOTIDE SEQUENCE [LARGE SCALE GENOMIC DNA]</scope>
    <source>
        <strain evidence="16 17">KCTC 2396</strain>
    </source>
</reference>
<dbReference type="OrthoDB" id="9764669at2"/>
<accession>Q2SJ13</accession>
<keyword evidence="10 11" id="KW-0998">Cell outer membrane</keyword>
<evidence type="ECO:0000256" key="6">
    <source>
        <dbReference type="ARBA" id="ARBA00022729"/>
    </source>
</evidence>
<evidence type="ECO:0000256" key="9">
    <source>
        <dbReference type="ARBA" id="ARBA00023170"/>
    </source>
</evidence>
<keyword evidence="17" id="KW-1185">Reference proteome</keyword>
<comment type="subcellular location">
    <subcellularLocation>
        <location evidence="1 11">Cell outer membrane</location>
        <topology evidence="1 11">Multi-pass membrane protein</topology>
    </subcellularLocation>
</comment>
<dbReference type="GO" id="GO:0044718">
    <property type="term" value="P:siderophore transmembrane transport"/>
    <property type="evidence" value="ECO:0007669"/>
    <property type="project" value="TreeGrafter"/>
</dbReference>
<feature type="chain" id="PRO_5004215776" evidence="13">
    <location>
        <begin position="23"/>
        <end position="693"/>
    </location>
</feature>
<dbReference type="STRING" id="349521.HCH_02561"/>
<dbReference type="InterPro" id="IPR012910">
    <property type="entry name" value="Plug_dom"/>
</dbReference>
<organism evidence="16 17">
    <name type="scientific">Hahella chejuensis (strain KCTC 2396)</name>
    <dbReference type="NCBI Taxonomy" id="349521"/>
    <lineage>
        <taxon>Bacteria</taxon>
        <taxon>Pseudomonadati</taxon>
        <taxon>Pseudomonadota</taxon>
        <taxon>Gammaproteobacteria</taxon>
        <taxon>Oceanospirillales</taxon>
        <taxon>Hahellaceae</taxon>
        <taxon>Hahella</taxon>
    </lineage>
</organism>
<evidence type="ECO:0000256" key="4">
    <source>
        <dbReference type="ARBA" id="ARBA00022452"/>
    </source>
</evidence>
<dbReference type="Pfam" id="PF07715">
    <property type="entry name" value="Plug"/>
    <property type="match status" value="1"/>
</dbReference>
<dbReference type="RefSeq" id="WP_011396430.1">
    <property type="nucleotide sequence ID" value="NC_007645.1"/>
</dbReference>
<dbReference type="InterPro" id="IPR000531">
    <property type="entry name" value="Beta-barrel_TonB"/>
</dbReference>
<keyword evidence="7 12" id="KW-0798">TonB box</keyword>